<organism evidence="9 10">
    <name type="scientific">Dentiscutata erythropus</name>
    <dbReference type="NCBI Taxonomy" id="1348616"/>
    <lineage>
        <taxon>Eukaryota</taxon>
        <taxon>Fungi</taxon>
        <taxon>Fungi incertae sedis</taxon>
        <taxon>Mucoromycota</taxon>
        <taxon>Glomeromycotina</taxon>
        <taxon>Glomeromycetes</taxon>
        <taxon>Diversisporales</taxon>
        <taxon>Gigasporaceae</taxon>
        <taxon>Dentiscutata</taxon>
    </lineage>
</organism>
<dbReference type="PANTHER" id="PTHR47808">
    <property type="entry name" value="INNER NUCLEAR MEMBRANE PROTEIN HEH2-RELATED"/>
    <property type="match status" value="1"/>
</dbReference>
<evidence type="ECO:0000256" key="1">
    <source>
        <dbReference type="ARBA" id="ARBA00004126"/>
    </source>
</evidence>
<feature type="transmembrane region" description="Helical" evidence="6">
    <location>
        <begin position="91"/>
        <end position="110"/>
    </location>
</feature>
<reference evidence="9" key="1">
    <citation type="submission" date="2021-06" db="EMBL/GenBank/DDBJ databases">
        <authorList>
            <person name="Kallberg Y."/>
            <person name="Tangrot J."/>
            <person name="Rosling A."/>
        </authorList>
    </citation>
    <scope>NUCLEOTIDE SEQUENCE</scope>
    <source>
        <strain evidence="9">MA453B</strain>
    </source>
</reference>
<keyword evidence="5" id="KW-0539">Nucleus</keyword>
<dbReference type="GO" id="GO:0071763">
    <property type="term" value="P:nuclear membrane organization"/>
    <property type="evidence" value="ECO:0007669"/>
    <property type="project" value="TreeGrafter"/>
</dbReference>
<gene>
    <name evidence="9" type="ORF">DERYTH_LOCUS16253</name>
</gene>
<dbReference type="InterPro" id="IPR018996">
    <property type="entry name" value="Man1/Src1-like_C"/>
</dbReference>
<keyword evidence="2 6" id="KW-0812">Transmembrane</keyword>
<keyword evidence="4 6" id="KW-0472">Membrane</keyword>
<feature type="domain" description="Man1/Src1-like C-terminal" evidence="7">
    <location>
        <begin position="132"/>
        <end position="257"/>
    </location>
</feature>
<evidence type="ECO:0000259" key="7">
    <source>
        <dbReference type="Pfam" id="PF09402"/>
    </source>
</evidence>
<comment type="caution">
    <text evidence="9">The sequence shown here is derived from an EMBL/GenBank/DDBJ whole genome shotgun (WGS) entry which is preliminary data.</text>
</comment>
<evidence type="ECO:0000313" key="10">
    <source>
        <dbReference type="Proteomes" id="UP000789405"/>
    </source>
</evidence>
<dbReference type="InterPro" id="IPR025856">
    <property type="entry name" value="HeH/LEM_domain"/>
</dbReference>
<sequence length="260" mass="29931">KYFTMNSYKDYMDPGFQPQIITIARLREILDAHNIHYTGREKKAGLIRIFNTQIRPLIPLREKETGLTLTSEIKPDSYSVRSSPRRWSITFRYGVVFVMLTILIGFLMNYDLGASFCDDADFSNVSVNYDGVPKATCIPCPSHVHCSKDNAISCDKGFILVSSSIQWLKPFTSRCILDLSLARKVKMYTELLKSIVAEETGKFECENGLRENLLFQNLLVPLRNKKLVIMDTDQDFEMFTRLALEYLKSDDDVEVTYEKE</sequence>
<dbReference type="CDD" id="cd12935">
    <property type="entry name" value="LEM_like"/>
    <property type="match status" value="1"/>
</dbReference>
<dbReference type="Pfam" id="PF12949">
    <property type="entry name" value="HeH"/>
    <property type="match status" value="1"/>
</dbReference>
<name>A0A9N9IQ36_9GLOM</name>
<proteinExistence type="predicted"/>
<evidence type="ECO:0000313" key="9">
    <source>
        <dbReference type="EMBL" id="CAG8743906.1"/>
    </source>
</evidence>
<evidence type="ECO:0000256" key="2">
    <source>
        <dbReference type="ARBA" id="ARBA00022692"/>
    </source>
</evidence>
<evidence type="ECO:0000259" key="8">
    <source>
        <dbReference type="Pfam" id="PF12949"/>
    </source>
</evidence>
<dbReference type="OrthoDB" id="2503928at2759"/>
<dbReference type="AlphaFoldDB" id="A0A9N9IQ36"/>
<dbReference type="Proteomes" id="UP000789405">
    <property type="component" value="Unassembled WGS sequence"/>
</dbReference>
<keyword evidence="10" id="KW-1185">Reference proteome</keyword>
<dbReference type="GO" id="GO:0005637">
    <property type="term" value="C:nuclear inner membrane"/>
    <property type="evidence" value="ECO:0007669"/>
    <property type="project" value="InterPro"/>
</dbReference>
<protein>
    <submittedName>
        <fullName evidence="9">24642_t:CDS:1</fullName>
    </submittedName>
</protein>
<dbReference type="GO" id="GO:0003682">
    <property type="term" value="F:chromatin binding"/>
    <property type="evidence" value="ECO:0007669"/>
    <property type="project" value="InterPro"/>
</dbReference>
<feature type="non-terminal residue" evidence="9">
    <location>
        <position position="260"/>
    </location>
</feature>
<dbReference type="EMBL" id="CAJVPY010013976">
    <property type="protein sequence ID" value="CAG8743906.1"/>
    <property type="molecule type" value="Genomic_DNA"/>
</dbReference>
<keyword evidence="3 6" id="KW-1133">Transmembrane helix</keyword>
<dbReference type="GO" id="GO:0034399">
    <property type="term" value="C:nuclear periphery"/>
    <property type="evidence" value="ECO:0007669"/>
    <property type="project" value="TreeGrafter"/>
</dbReference>
<feature type="domain" description="HeH/LEM" evidence="8">
    <location>
        <begin position="21"/>
        <end position="51"/>
    </location>
</feature>
<evidence type="ECO:0000256" key="4">
    <source>
        <dbReference type="ARBA" id="ARBA00023136"/>
    </source>
</evidence>
<dbReference type="GO" id="GO:0005783">
    <property type="term" value="C:endoplasmic reticulum"/>
    <property type="evidence" value="ECO:0007669"/>
    <property type="project" value="TreeGrafter"/>
</dbReference>
<evidence type="ECO:0000256" key="6">
    <source>
        <dbReference type="SAM" id="Phobius"/>
    </source>
</evidence>
<accession>A0A9N9IQ36</accession>
<dbReference type="InterPro" id="IPR044780">
    <property type="entry name" value="Heh2/Src1"/>
</dbReference>
<dbReference type="PANTHER" id="PTHR47808:SF2">
    <property type="entry name" value="LEM DOMAIN-CONTAINING PROTEIN 2"/>
    <property type="match status" value="1"/>
</dbReference>
<dbReference type="Pfam" id="PF09402">
    <property type="entry name" value="MSC"/>
    <property type="match status" value="1"/>
</dbReference>
<evidence type="ECO:0000256" key="5">
    <source>
        <dbReference type="ARBA" id="ARBA00023242"/>
    </source>
</evidence>
<evidence type="ECO:0000256" key="3">
    <source>
        <dbReference type="ARBA" id="ARBA00022989"/>
    </source>
</evidence>
<comment type="subcellular location">
    <subcellularLocation>
        <location evidence="1">Nucleus membrane</location>
    </subcellularLocation>
</comment>